<name>N6U9H8_DENPD</name>
<gene>
    <name evidence="3" type="ORF">YQE_05147</name>
</gene>
<dbReference type="AlphaFoldDB" id="N6U9H8"/>
<dbReference type="InterPro" id="IPR036741">
    <property type="entry name" value="TAFII-230_TBP-bd_sf"/>
</dbReference>
<feature type="non-terminal residue" evidence="3">
    <location>
        <position position="1"/>
    </location>
</feature>
<reference evidence="3" key="1">
    <citation type="journal article" date="2013" name="Genome Biol.">
        <title>Draft genome of the mountain pine beetle, Dendroctonus ponderosae Hopkins, a major forest pest.</title>
        <authorList>
            <person name="Keeling C.I."/>
            <person name="Yuen M.M."/>
            <person name="Liao N.Y."/>
            <person name="Docking T.R."/>
            <person name="Chan S.K."/>
            <person name="Taylor G.A."/>
            <person name="Palmquist D.L."/>
            <person name="Jackman S.D."/>
            <person name="Nguyen A."/>
            <person name="Li M."/>
            <person name="Henderson H."/>
            <person name="Janes J.K."/>
            <person name="Zhao Y."/>
            <person name="Pandoh P."/>
            <person name="Moore R."/>
            <person name="Sperling F.A."/>
            <person name="Huber D.P."/>
            <person name="Birol I."/>
            <person name="Jones S.J."/>
            <person name="Bohlmann J."/>
        </authorList>
    </citation>
    <scope>NUCLEOTIDE SEQUENCE</scope>
</reference>
<dbReference type="Gene3D" id="1.10.1100.10">
    <property type="entry name" value="TAFII-230 TBP-binding domain"/>
    <property type="match status" value="1"/>
</dbReference>
<organism evidence="3">
    <name type="scientific">Dendroctonus ponderosae</name>
    <name type="common">Mountain pine beetle</name>
    <dbReference type="NCBI Taxonomy" id="77166"/>
    <lineage>
        <taxon>Eukaryota</taxon>
        <taxon>Metazoa</taxon>
        <taxon>Ecdysozoa</taxon>
        <taxon>Arthropoda</taxon>
        <taxon>Hexapoda</taxon>
        <taxon>Insecta</taxon>
        <taxon>Pterygota</taxon>
        <taxon>Neoptera</taxon>
        <taxon>Endopterygota</taxon>
        <taxon>Coleoptera</taxon>
        <taxon>Polyphaga</taxon>
        <taxon>Cucujiformia</taxon>
        <taxon>Curculionidae</taxon>
        <taxon>Scolytinae</taxon>
        <taxon>Dendroctonus</taxon>
    </lineage>
</organism>
<sequence length="56" mass="6158">MADSDNEGFDSNDAGVNLTGFLFGNIDESGNLESDVFDSESQKHLTLLGRHYDYSI</sequence>
<keyword evidence="2" id="KW-0804">Transcription</keyword>
<proteinExistence type="predicted"/>
<evidence type="ECO:0000313" key="3">
    <source>
        <dbReference type="EMBL" id="ENN78345.1"/>
    </source>
</evidence>
<dbReference type="HOGENOM" id="CLU_3016336_0_0_1"/>
<evidence type="ECO:0000256" key="1">
    <source>
        <dbReference type="ARBA" id="ARBA00023015"/>
    </source>
</evidence>
<dbReference type="SUPFAM" id="SSF47055">
    <property type="entry name" value="TAF(II)230 TBP-binding fragment"/>
    <property type="match status" value="1"/>
</dbReference>
<evidence type="ECO:0000256" key="2">
    <source>
        <dbReference type="ARBA" id="ARBA00023163"/>
    </source>
</evidence>
<dbReference type="OrthoDB" id="5752at2759"/>
<keyword evidence="1" id="KW-0805">Transcription regulation</keyword>
<dbReference type="InterPro" id="IPR009067">
    <property type="entry name" value="TAF_II_230-bd"/>
</dbReference>
<dbReference type="Pfam" id="PF09247">
    <property type="entry name" value="TBP-binding"/>
    <property type="match status" value="1"/>
</dbReference>
<dbReference type="EMBL" id="KB740914">
    <property type="protein sequence ID" value="ENN78345.1"/>
    <property type="molecule type" value="Genomic_DNA"/>
</dbReference>
<protein>
    <submittedName>
        <fullName evidence="3">Uncharacterized protein</fullName>
    </submittedName>
</protein>
<accession>N6U9H8</accession>